<dbReference type="GO" id="GO:0016491">
    <property type="term" value="F:oxidoreductase activity"/>
    <property type="evidence" value="ECO:0007669"/>
    <property type="project" value="UniProtKB-KW"/>
</dbReference>
<evidence type="ECO:0000256" key="5">
    <source>
        <dbReference type="RuleBase" id="RU361277"/>
    </source>
</evidence>
<dbReference type="SUPFAM" id="SSF51735">
    <property type="entry name" value="NAD(P)-binding Rossmann-fold domains"/>
    <property type="match status" value="1"/>
</dbReference>
<comment type="similarity">
    <text evidence="5">Belongs to the zinc-containing alcohol dehydrogenase family.</text>
</comment>
<dbReference type="Pfam" id="PF08240">
    <property type="entry name" value="ADH_N"/>
    <property type="match status" value="1"/>
</dbReference>
<dbReference type="GeneID" id="70248368"/>
<evidence type="ECO:0000256" key="1">
    <source>
        <dbReference type="ARBA" id="ARBA00001947"/>
    </source>
</evidence>
<proteinExistence type="inferred from homology"/>
<dbReference type="InterPro" id="IPR013149">
    <property type="entry name" value="ADH-like_C"/>
</dbReference>
<dbReference type="PANTHER" id="PTHR42813:SF2">
    <property type="entry name" value="DEHYDROGENASE, ZINC-CONTAINING, PUTATIVE (AFU_ORTHOLOGUE AFUA_2G02810)-RELATED"/>
    <property type="match status" value="1"/>
</dbReference>
<dbReference type="InterPro" id="IPR002328">
    <property type="entry name" value="ADH_Zn_CS"/>
</dbReference>
<protein>
    <submittedName>
        <fullName evidence="7">Chaperonin 10-like protein</fullName>
    </submittedName>
</protein>
<sequence length="361" mass="39409">MAIQTMNAVVFRGPFNISVERKAKPQIKQQTDAIVRVKSAGICGSELHMYRGHQKTGTGHIMGHEFVGTVEQVGGKVIDFQPGDSVVAIFSPVCMKCWYCVRGLTNRCVEGTAFGTQQLDGGQAEFVRVPFADGTLQRVPPELDDRLLIMMCDIFPTGYYGASRAIEGLCNQLESPLTSKSKLLFDQTIVVLGCGPVGICAIATILSKGVRRIYAVDSVEDRLKEAEQLGATSLKLGQDDIEETIMAVTDGRGADAVVEVVGNQDALRSAFNLLRPCGILSSVGFHQSELPFTGLDCYLKNITVNFGRVPVRTVFNDALECLKQNEAKLKTYVSHELDLKDASEGFAMFAQHKARKVILRV</sequence>
<evidence type="ECO:0000313" key="8">
    <source>
        <dbReference type="Proteomes" id="UP001201262"/>
    </source>
</evidence>
<keyword evidence="8" id="KW-1185">Reference proteome</keyword>
<evidence type="ECO:0000256" key="4">
    <source>
        <dbReference type="ARBA" id="ARBA00023002"/>
    </source>
</evidence>
<name>A0AAD4Q0F2_9EURO</name>
<feature type="domain" description="Enoyl reductase (ER)" evidence="6">
    <location>
        <begin position="4"/>
        <end position="359"/>
    </location>
</feature>
<dbReference type="InterPro" id="IPR020843">
    <property type="entry name" value="ER"/>
</dbReference>
<gene>
    <name evidence="7" type="ORF">BGW36DRAFT_395773</name>
</gene>
<reference evidence="7" key="1">
    <citation type="submission" date="2021-12" db="EMBL/GenBank/DDBJ databases">
        <title>Convergent genome expansion in fungi linked to evolution of root-endophyte symbiosis.</title>
        <authorList>
            <consortium name="DOE Joint Genome Institute"/>
            <person name="Ke Y.-H."/>
            <person name="Bonito G."/>
            <person name="Liao H.-L."/>
            <person name="Looney B."/>
            <person name="Rojas-Flechas A."/>
            <person name="Nash J."/>
            <person name="Hameed K."/>
            <person name="Schadt C."/>
            <person name="Martin F."/>
            <person name="Crous P.W."/>
            <person name="Miettinen O."/>
            <person name="Magnuson J.K."/>
            <person name="Labbe J."/>
            <person name="Jacobson D."/>
            <person name="Doktycz M.J."/>
            <person name="Veneault-Fourrey C."/>
            <person name="Kuo A."/>
            <person name="Mondo S."/>
            <person name="Calhoun S."/>
            <person name="Riley R."/>
            <person name="Ohm R."/>
            <person name="LaButti K."/>
            <person name="Andreopoulos B."/>
            <person name="Pangilinan J."/>
            <person name="Nolan M."/>
            <person name="Tritt A."/>
            <person name="Clum A."/>
            <person name="Lipzen A."/>
            <person name="Daum C."/>
            <person name="Barry K."/>
            <person name="Grigoriev I.V."/>
            <person name="Vilgalys R."/>
        </authorList>
    </citation>
    <scope>NUCLEOTIDE SEQUENCE</scope>
    <source>
        <strain evidence="7">PMI_201</strain>
    </source>
</reference>
<dbReference type="GO" id="GO:0008270">
    <property type="term" value="F:zinc ion binding"/>
    <property type="evidence" value="ECO:0007669"/>
    <property type="project" value="InterPro"/>
</dbReference>
<organism evidence="7 8">
    <name type="scientific">Talaromyces proteolyticus</name>
    <dbReference type="NCBI Taxonomy" id="1131652"/>
    <lineage>
        <taxon>Eukaryota</taxon>
        <taxon>Fungi</taxon>
        <taxon>Dikarya</taxon>
        <taxon>Ascomycota</taxon>
        <taxon>Pezizomycotina</taxon>
        <taxon>Eurotiomycetes</taxon>
        <taxon>Eurotiomycetidae</taxon>
        <taxon>Eurotiales</taxon>
        <taxon>Trichocomaceae</taxon>
        <taxon>Talaromyces</taxon>
        <taxon>Talaromyces sect. Bacilispori</taxon>
    </lineage>
</organism>
<comment type="caution">
    <text evidence="7">The sequence shown here is derived from an EMBL/GenBank/DDBJ whole genome shotgun (WGS) entry which is preliminary data.</text>
</comment>
<dbReference type="EMBL" id="JAJTJA010000004">
    <property type="protein sequence ID" value="KAH8700744.1"/>
    <property type="molecule type" value="Genomic_DNA"/>
</dbReference>
<dbReference type="CDD" id="cd08284">
    <property type="entry name" value="FDH_like_2"/>
    <property type="match status" value="1"/>
</dbReference>
<dbReference type="SUPFAM" id="SSF50129">
    <property type="entry name" value="GroES-like"/>
    <property type="match status" value="1"/>
</dbReference>
<accession>A0AAD4Q0F2</accession>
<keyword evidence="4" id="KW-0560">Oxidoreductase</keyword>
<evidence type="ECO:0000313" key="7">
    <source>
        <dbReference type="EMBL" id="KAH8700744.1"/>
    </source>
</evidence>
<dbReference type="InterPro" id="IPR036291">
    <property type="entry name" value="NAD(P)-bd_dom_sf"/>
</dbReference>
<evidence type="ECO:0000259" key="6">
    <source>
        <dbReference type="SMART" id="SM00829"/>
    </source>
</evidence>
<dbReference type="RefSeq" id="XP_046074450.1">
    <property type="nucleotide sequence ID" value="XM_046218081.1"/>
</dbReference>
<dbReference type="InterPro" id="IPR013154">
    <property type="entry name" value="ADH-like_N"/>
</dbReference>
<keyword evidence="3 5" id="KW-0862">Zinc</keyword>
<dbReference type="PROSITE" id="PS00059">
    <property type="entry name" value="ADH_ZINC"/>
    <property type="match status" value="1"/>
</dbReference>
<comment type="cofactor">
    <cofactor evidence="1 5">
        <name>Zn(2+)</name>
        <dbReference type="ChEBI" id="CHEBI:29105"/>
    </cofactor>
</comment>
<dbReference type="SMART" id="SM00829">
    <property type="entry name" value="PKS_ER"/>
    <property type="match status" value="1"/>
</dbReference>
<dbReference type="InterPro" id="IPR011032">
    <property type="entry name" value="GroES-like_sf"/>
</dbReference>
<dbReference type="PANTHER" id="PTHR42813">
    <property type="entry name" value="ZINC-TYPE ALCOHOL DEHYDROGENASE-LIKE"/>
    <property type="match status" value="1"/>
</dbReference>
<keyword evidence="2 5" id="KW-0479">Metal-binding</keyword>
<dbReference type="Gene3D" id="3.40.50.720">
    <property type="entry name" value="NAD(P)-binding Rossmann-like Domain"/>
    <property type="match status" value="1"/>
</dbReference>
<evidence type="ECO:0000256" key="3">
    <source>
        <dbReference type="ARBA" id="ARBA00022833"/>
    </source>
</evidence>
<dbReference type="AlphaFoldDB" id="A0AAD4Q0F2"/>
<dbReference type="Gene3D" id="3.90.180.10">
    <property type="entry name" value="Medium-chain alcohol dehydrogenases, catalytic domain"/>
    <property type="match status" value="1"/>
</dbReference>
<evidence type="ECO:0000256" key="2">
    <source>
        <dbReference type="ARBA" id="ARBA00022723"/>
    </source>
</evidence>
<dbReference type="Proteomes" id="UP001201262">
    <property type="component" value="Unassembled WGS sequence"/>
</dbReference>
<dbReference type="Pfam" id="PF00107">
    <property type="entry name" value="ADH_zinc_N"/>
    <property type="match status" value="1"/>
</dbReference>